<dbReference type="RefSeq" id="WP_013419302.1">
    <property type="nucleotide sequence ID" value="NC_014664.1"/>
</dbReference>
<dbReference type="SMART" id="SM00829">
    <property type="entry name" value="PKS_ER"/>
    <property type="match status" value="1"/>
</dbReference>
<dbReference type="GO" id="GO:0016491">
    <property type="term" value="F:oxidoreductase activity"/>
    <property type="evidence" value="ECO:0007669"/>
    <property type="project" value="InterPro"/>
</dbReference>
<protein>
    <submittedName>
        <fullName evidence="2">Alcohol dehydrogenase zinc-binding domain protein</fullName>
    </submittedName>
</protein>
<name>E3I8J7_RHOVT</name>
<dbReference type="InterPro" id="IPR051397">
    <property type="entry name" value="Zn-ADH-like_protein"/>
</dbReference>
<dbReference type="PANTHER" id="PTHR43677">
    <property type="entry name" value="SHORT-CHAIN DEHYDROGENASE/REDUCTASE"/>
    <property type="match status" value="1"/>
</dbReference>
<evidence type="ECO:0000313" key="2">
    <source>
        <dbReference type="EMBL" id="ADP70906.1"/>
    </source>
</evidence>
<dbReference type="InterPro" id="IPR011032">
    <property type="entry name" value="GroES-like_sf"/>
</dbReference>
<dbReference type="KEGG" id="rva:Rvan_1656"/>
<dbReference type="SUPFAM" id="SSF51735">
    <property type="entry name" value="NAD(P)-binding Rossmann-fold domains"/>
    <property type="match status" value="1"/>
</dbReference>
<dbReference type="PANTHER" id="PTHR43677:SF11">
    <property type="entry name" value="ZINC-CONTAINING ALCOHOL DEHYDROGENASE"/>
    <property type="match status" value="1"/>
</dbReference>
<gene>
    <name evidence="2" type="ordered locus">Rvan_1656</name>
</gene>
<dbReference type="InterPro" id="IPR036291">
    <property type="entry name" value="NAD(P)-bd_dom_sf"/>
</dbReference>
<dbReference type="Pfam" id="PF00107">
    <property type="entry name" value="ADH_zinc_N"/>
    <property type="match status" value="1"/>
</dbReference>
<feature type="domain" description="Enoyl reductase (ER)" evidence="1">
    <location>
        <begin position="10"/>
        <end position="319"/>
    </location>
</feature>
<dbReference type="eggNOG" id="COG0604">
    <property type="taxonomic scope" value="Bacteria"/>
</dbReference>
<sequence>MKALVVSDFERTPEWTDFAEPVPGEGEVLVHVTAAGLSNLARMQASGRHYASPTAVPFVAGIDGVGRLDDGSRVYFFAGRRPFGAFALRSIAPAELCVPVPADVSDITAASIANAAMSSWAALIQRAAIQPGEAVLINGATGASGSLAVKIARHLGAGKVIVTGRNPDVLAKLTATGADEVIPLTLPPEELAREFRRSIESNGIGIVLDYLWGASSEAILKAVEALGRRHAAPAIRFVQIGSISGHTITFPAAVLRSTGLQVMGSGLGSVSDRELVADIGAAFKVATKLGLTVGVSPIPMAEGAAAWAQGGSRSERMVFTLD</sequence>
<dbReference type="HOGENOM" id="CLU_026673_7_0_5"/>
<evidence type="ECO:0000259" key="1">
    <source>
        <dbReference type="SMART" id="SM00829"/>
    </source>
</evidence>
<organism evidence="2 3">
    <name type="scientific">Rhodomicrobium vannielii (strain ATCC 17100 / DSM 162 / LMG 4299 / NCIMB 10020 / ATH 3.1.1)</name>
    <dbReference type="NCBI Taxonomy" id="648757"/>
    <lineage>
        <taxon>Bacteria</taxon>
        <taxon>Pseudomonadati</taxon>
        <taxon>Pseudomonadota</taxon>
        <taxon>Alphaproteobacteria</taxon>
        <taxon>Hyphomicrobiales</taxon>
        <taxon>Hyphomicrobiaceae</taxon>
        <taxon>Rhodomicrobium</taxon>
    </lineage>
</organism>
<accession>E3I8J7</accession>
<reference evidence="3" key="1">
    <citation type="journal article" date="2011" name="J. Bacteriol.">
        <title>Genome sequences of eight morphologically diverse alphaproteobacteria.</title>
        <authorList>
            <consortium name="US DOE Joint Genome Institute"/>
            <person name="Brown P.J."/>
            <person name="Kysela D.T."/>
            <person name="Buechlein A."/>
            <person name="Hemmerich C."/>
            <person name="Brun Y.V."/>
        </authorList>
    </citation>
    <scope>NUCLEOTIDE SEQUENCE [LARGE SCALE GENOMIC DNA]</scope>
    <source>
        <strain evidence="3">ATCC 17100 / ATH 3.1.1 / DSM 162 / LMG 4299</strain>
    </source>
</reference>
<dbReference type="STRING" id="648757.Rvan_1656"/>
<dbReference type="AlphaFoldDB" id="E3I8J7"/>
<dbReference type="Gene3D" id="3.40.50.720">
    <property type="entry name" value="NAD(P)-binding Rossmann-like Domain"/>
    <property type="match status" value="1"/>
</dbReference>
<dbReference type="Proteomes" id="UP000001399">
    <property type="component" value="Chromosome"/>
</dbReference>
<dbReference type="SUPFAM" id="SSF50129">
    <property type="entry name" value="GroES-like"/>
    <property type="match status" value="1"/>
</dbReference>
<dbReference type="Gene3D" id="3.90.180.10">
    <property type="entry name" value="Medium-chain alcohol dehydrogenases, catalytic domain"/>
    <property type="match status" value="1"/>
</dbReference>
<dbReference type="InterPro" id="IPR013149">
    <property type="entry name" value="ADH-like_C"/>
</dbReference>
<dbReference type="EMBL" id="CP002292">
    <property type="protein sequence ID" value="ADP70906.1"/>
    <property type="molecule type" value="Genomic_DNA"/>
</dbReference>
<proteinExistence type="predicted"/>
<keyword evidence="3" id="KW-1185">Reference proteome</keyword>
<evidence type="ECO:0000313" key="3">
    <source>
        <dbReference type="Proteomes" id="UP000001399"/>
    </source>
</evidence>
<dbReference type="InterPro" id="IPR020843">
    <property type="entry name" value="ER"/>
</dbReference>
<dbReference type="OrthoDB" id="7355832at2"/>